<feature type="transmembrane region" description="Helical" evidence="1">
    <location>
        <begin position="6"/>
        <end position="25"/>
    </location>
</feature>
<evidence type="ECO:0000313" key="4">
    <source>
        <dbReference type="Proteomes" id="UP000683507"/>
    </source>
</evidence>
<reference evidence="3" key="1">
    <citation type="submission" date="2021-04" db="EMBL/GenBank/DDBJ databases">
        <authorList>
            <person name="Rodrigo-Torres L."/>
            <person name="Arahal R. D."/>
            <person name="Lucena T."/>
        </authorList>
    </citation>
    <scope>NUCLEOTIDE SEQUENCE</scope>
    <source>
        <strain evidence="3">AS29M-1</strain>
    </source>
</reference>
<dbReference type="Gene3D" id="2.40.30.170">
    <property type="match status" value="1"/>
</dbReference>
<dbReference type="SUPFAM" id="SSF111369">
    <property type="entry name" value="HlyD-like secretion proteins"/>
    <property type="match status" value="1"/>
</dbReference>
<evidence type="ECO:0000256" key="1">
    <source>
        <dbReference type="SAM" id="Phobius"/>
    </source>
</evidence>
<dbReference type="Gene3D" id="2.40.50.100">
    <property type="match status" value="1"/>
</dbReference>
<evidence type="ECO:0000259" key="2">
    <source>
        <dbReference type="Pfam" id="PF25917"/>
    </source>
</evidence>
<dbReference type="PANTHER" id="PTHR30469">
    <property type="entry name" value="MULTIDRUG RESISTANCE PROTEIN MDTA"/>
    <property type="match status" value="1"/>
</dbReference>
<name>A0A916JM29_9FLAO</name>
<gene>
    <name evidence="3" type="ORF">CRYO30217_01250</name>
</gene>
<sequence length="394" mass="43610">MKVRHVLIIITSLLIVALIGIAFMAGRMAGMNYGVEHAEEIREERELEAKENSDVEVDSNIVYVKASPVENVQRPITANGFGQVNSSSMINITAEVQGEINAHVLLKKGTSFKKGQLLFTIKNDDVKMALKARKSAYLMLLTNILPDLKLDYADNFDAWLSFFNKIDVEKKLPPLPETKTFKEKNFIVSKSVLTEYYSIQSDEERLKKYTITAPFTGSILNTFTDDGAIINPGSPVVAVLREGNMEIEVPIANDDIDRVEIGAEVLLSDENGGGATGKVVRKGAYVNANTQTVPVFIEILDAEIPIYNGMYLDANIACEGVENIVELPRKALFNKNEVYTVVDGKLKIRSLNIKMFLEETVLVKDLPNGTTVVMEPLINAKEGLEVEVLKKAKP</sequence>
<evidence type="ECO:0000313" key="3">
    <source>
        <dbReference type="EMBL" id="CAG5080300.1"/>
    </source>
</evidence>
<keyword evidence="1" id="KW-0812">Transmembrane</keyword>
<feature type="domain" description="Multidrug resistance protein MdtA-like barrel-sandwich hybrid" evidence="2">
    <location>
        <begin position="90"/>
        <end position="239"/>
    </location>
</feature>
<dbReference type="Proteomes" id="UP000683507">
    <property type="component" value="Chromosome"/>
</dbReference>
<protein>
    <recommendedName>
        <fullName evidence="2">Multidrug resistance protein MdtA-like barrel-sandwich hybrid domain-containing protein</fullName>
    </recommendedName>
</protein>
<keyword evidence="4" id="KW-1185">Reference proteome</keyword>
<dbReference type="InterPro" id="IPR058625">
    <property type="entry name" value="MdtA-like_BSH"/>
</dbReference>
<keyword evidence="1" id="KW-1133">Transmembrane helix</keyword>
<dbReference type="GO" id="GO:1990281">
    <property type="term" value="C:efflux pump complex"/>
    <property type="evidence" value="ECO:0007669"/>
    <property type="project" value="TreeGrafter"/>
</dbReference>
<accession>A0A916JM29</accession>
<dbReference type="KEGG" id="ptan:CRYO30217_01250"/>
<keyword evidence="1" id="KW-0472">Membrane</keyword>
<proteinExistence type="predicted"/>
<dbReference type="Pfam" id="PF25917">
    <property type="entry name" value="BSH_RND"/>
    <property type="match status" value="1"/>
</dbReference>
<organism evidence="3 4">
    <name type="scientific">Parvicella tangerina</name>
    <dbReference type="NCBI Taxonomy" id="2829795"/>
    <lineage>
        <taxon>Bacteria</taxon>
        <taxon>Pseudomonadati</taxon>
        <taxon>Bacteroidota</taxon>
        <taxon>Flavobacteriia</taxon>
        <taxon>Flavobacteriales</taxon>
        <taxon>Parvicellaceae</taxon>
        <taxon>Parvicella</taxon>
    </lineage>
</organism>
<dbReference type="RefSeq" id="WP_258541459.1">
    <property type="nucleotide sequence ID" value="NZ_OU015584.1"/>
</dbReference>
<dbReference type="AlphaFoldDB" id="A0A916JM29"/>
<dbReference type="GO" id="GO:0015562">
    <property type="term" value="F:efflux transmembrane transporter activity"/>
    <property type="evidence" value="ECO:0007669"/>
    <property type="project" value="TreeGrafter"/>
</dbReference>
<dbReference type="EMBL" id="OU015584">
    <property type="protein sequence ID" value="CAG5080300.1"/>
    <property type="molecule type" value="Genomic_DNA"/>
</dbReference>